<feature type="coiled-coil region" evidence="1">
    <location>
        <begin position="53"/>
        <end position="94"/>
    </location>
</feature>
<protein>
    <submittedName>
        <fullName evidence="2">Uncharacterized protein</fullName>
    </submittedName>
</protein>
<organism evidence="2 3">
    <name type="scientific">Ensete ventricosum</name>
    <name type="common">Abyssinian banana</name>
    <name type="synonym">Musa ensete</name>
    <dbReference type="NCBI Taxonomy" id="4639"/>
    <lineage>
        <taxon>Eukaryota</taxon>
        <taxon>Viridiplantae</taxon>
        <taxon>Streptophyta</taxon>
        <taxon>Embryophyta</taxon>
        <taxon>Tracheophyta</taxon>
        <taxon>Spermatophyta</taxon>
        <taxon>Magnoliopsida</taxon>
        <taxon>Liliopsida</taxon>
        <taxon>Zingiberales</taxon>
        <taxon>Musaceae</taxon>
        <taxon>Ensete</taxon>
    </lineage>
</organism>
<evidence type="ECO:0000313" key="3">
    <source>
        <dbReference type="Proteomes" id="UP000287651"/>
    </source>
</evidence>
<reference evidence="2 3" key="1">
    <citation type="journal article" date="2014" name="Agronomy (Basel)">
        <title>A Draft Genome Sequence for Ensete ventricosum, the Drought-Tolerant Tree Against Hunger.</title>
        <authorList>
            <person name="Harrison J."/>
            <person name="Moore K.A."/>
            <person name="Paszkiewicz K."/>
            <person name="Jones T."/>
            <person name="Grant M."/>
            <person name="Ambacheew D."/>
            <person name="Muzemil S."/>
            <person name="Studholme D.J."/>
        </authorList>
    </citation>
    <scope>NUCLEOTIDE SEQUENCE [LARGE SCALE GENOMIC DNA]</scope>
</reference>
<evidence type="ECO:0000313" key="2">
    <source>
        <dbReference type="EMBL" id="RRT80030.1"/>
    </source>
</evidence>
<comment type="caution">
    <text evidence="2">The sequence shown here is derived from an EMBL/GenBank/DDBJ whole genome shotgun (WGS) entry which is preliminary data.</text>
</comment>
<gene>
    <name evidence="2" type="ORF">B296_00001209</name>
</gene>
<name>A0A427AUV5_ENSVE</name>
<evidence type="ECO:0000256" key="1">
    <source>
        <dbReference type="SAM" id="Coils"/>
    </source>
</evidence>
<dbReference type="EMBL" id="AMZH03001248">
    <property type="protein sequence ID" value="RRT80030.1"/>
    <property type="molecule type" value="Genomic_DNA"/>
</dbReference>
<accession>A0A427AUV5</accession>
<proteinExistence type="predicted"/>
<dbReference type="AlphaFoldDB" id="A0A427AUV5"/>
<sequence>DFGIPQSSSISSKTVEPAMMETPTKGALYIELQKMTRQEEIMRNFSKALWNVLKQYKEKLMESEKNVLSLREIRQKDEVQLLELKKELEELKSHCSCHKAPHAGESCSVQGEPLLDCRGTRLATPSHQVNSSNVDSAFPDRGSLKVWLFMSYLFR</sequence>
<dbReference type="Proteomes" id="UP000287651">
    <property type="component" value="Unassembled WGS sequence"/>
</dbReference>
<keyword evidence="1" id="KW-0175">Coiled coil</keyword>
<feature type="non-terminal residue" evidence="2">
    <location>
        <position position="1"/>
    </location>
</feature>